<name>A0A5B9EA46_9BACT</name>
<evidence type="ECO:0000313" key="3">
    <source>
        <dbReference type="Proteomes" id="UP000321820"/>
    </source>
</evidence>
<organism evidence="2 3">
    <name type="scientific">Terriglobus albidus</name>
    <dbReference type="NCBI Taxonomy" id="1592106"/>
    <lineage>
        <taxon>Bacteria</taxon>
        <taxon>Pseudomonadati</taxon>
        <taxon>Acidobacteriota</taxon>
        <taxon>Terriglobia</taxon>
        <taxon>Terriglobales</taxon>
        <taxon>Acidobacteriaceae</taxon>
        <taxon>Terriglobus</taxon>
    </lineage>
</organism>
<evidence type="ECO:0000259" key="1">
    <source>
        <dbReference type="Pfam" id="PF18593"/>
    </source>
</evidence>
<accession>A0A5B9EA46</accession>
<reference evidence="2 3" key="1">
    <citation type="submission" date="2019-08" db="EMBL/GenBank/DDBJ databases">
        <title>Complete genome sequence of Terriglobus albidus strain ORNL.</title>
        <authorList>
            <person name="Podar M."/>
        </authorList>
    </citation>
    <scope>NUCLEOTIDE SEQUENCE [LARGE SCALE GENOMIC DNA]</scope>
    <source>
        <strain evidence="2 3">ORNL</strain>
    </source>
</reference>
<dbReference type="AlphaFoldDB" id="A0A5B9EA46"/>
<dbReference type="Proteomes" id="UP000321820">
    <property type="component" value="Chromosome"/>
</dbReference>
<evidence type="ECO:0000313" key="2">
    <source>
        <dbReference type="EMBL" id="QEE27995.1"/>
    </source>
</evidence>
<protein>
    <recommendedName>
        <fullName evidence="1">CdiI immunity protein domain-containing protein</fullName>
    </recommendedName>
</protein>
<sequence>MSEHEELSLLRNFFAAYFHEDWRCNADTTEAVVDDYARGGTPEELRLVANAIRSYAARFSNDRDLEKGLDKDLGCYYVPSGTGLSAKAWMEGIANRFSQDIPN</sequence>
<dbReference type="Pfam" id="PF18593">
    <property type="entry name" value="CdiI_2"/>
    <property type="match status" value="1"/>
</dbReference>
<proteinExistence type="predicted"/>
<feature type="domain" description="CdiI immunity protein" evidence="1">
    <location>
        <begin position="8"/>
        <end position="96"/>
    </location>
</feature>
<gene>
    <name evidence="2" type="ORF">FTW19_08300</name>
</gene>
<keyword evidence="3" id="KW-1185">Reference proteome</keyword>
<dbReference type="InterPro" id="IPR041129">
    <property type="entry name" value="CdiI_2"/>
</dbReference>
<dbReference type="CDD" id="cd20687">
    <property type="entry name" value="CdiI_Ykris-like"/>
    <property type="match status" value="1"/>
</dbReference>
<dbReference type="RefSeq" id="WP_147647185.1">
    <property type="nucleotide sequence ID" value="NZ_CP042806.1"/>
</dbReference>
<dbReference type="OrthoDB" id="3786912at2"/>
<dbReference type="KEGG" id="talb:FTW19_08300"/>
<dbReference type="EMBL" id="CP042806">
    <property type="protein sequence ID" value="QEE27995.1"/>
    <property type="molecule type" value="Genomic_DNA"/>
</dbReference>